<proteinExistence type="predicted"/>
<feature type="compositionally biased region" description="Polar residues" evidence="1">
    <location>
        <begin position="732"/>
        <end position="745"/>
    </location>
</feature>
<dbReference type="AlphaFoldDB" id="A0A7S4KTU0"/>
<protein>
    <submittedName>
        <fullName evidence="2">Uncharacterized protein</fullName>
    </submittedName>
</protein>
<feature type="region of interest" description="Disordered" evidence="1">
    <location>
        <begin position="162"/>
        <end position="191"/>
    </location>
</feature>
<name>A0A7S4KTU0_9EUKA</name>
<reference evidence="2" key="1">
    <citation type="submission" date="2021-01" db="EMBL/GenBank/DDBJ databases">
        <authorList>
            <person name="Corre E."/>
            <person name="Pelletier E."/>
            <person name="Niang G."/>
            <person name="Scheremetjew M."/>
            <person name="Finn R."/>
            <person name="Kale V."/>
            <person name="Holt S."/>
            <person name="Cochrane G."/>
            <person name="Meng A."/>
            <person name="Brown T."/>
            <person name="Cohen L."/>
        </authorList>
    </citation>
    <scope>NUCLEOTIDE SEQUENCE</scope>
    <source>
        <strain evidence="2">SoJaBio B1-5/56/2</strain>
    </source>
</reference>
<accession>A0A7S4KTU0</accession>
<evidence type="ECO:0000256" key="1">
    <source>
        <dbReference type="SAM" id="MobiDB-lite"/>
    </source>
</evidence>
<evidence type="ECO:0000313" key="2">
    <source>
        <dbReference type="EMBL" id="CAE2305385.1"/>
    </source>
</evidence>
<feature type="compositionally biased region" description="Basic and acidic residues" evidence="1">
    <location>
        <begin position="57"/>
        <end position="71"/>
    </location>
</feature>
<dbReference type="EMBL" id="HBKR01017105">
    <property type="protein sequence ID" value="CAE2305385.1"/>
    <property type="molecule type" value="Transcribed_RNA"/>
</dbReference>
<sequence>MEDQDYAEAIKQLRFYRDLARFGRKKTDAELAMDEKEEAGLLSREEIERRLQEFGEEMQEKLRKETPRGLEEYMATGGGSRLPDRESGLTPELEEEKRKLKEKYASFLSEDAVKEWAMEDQAEDLFEDAVDGVKKGEKGEWIDGESSEDPEILQKRIDMKMADGNSDESDGLSQLQSALGPRGDKHAHRNATILDEDEARWDLRESLIDALKADKVDDLVLKLNLDRPANLWSCPEREKFLKNNEDVDPLVSFHEASTSQFEVPTQWLIKNRHNPMSFRNDVDRYALSLWVAWSGIDLKEKVAPRDIFYDMLGDDLKVDPSLKCISEGVSYLAAFLPAHTEVLNEDIFLPSKEIHDHMSKTDYAAFKHDLHKLQTDLEEDIEALFDNDDLENGHHDLERVKEMLEEKFMLPADKNYDAHLESLLADESLTEKEKHFVIHIDRVFTKWIGRVYHCSVTNPLNRKLLMDDLKRLRESWLTAFTVEMVDGRGKDPELKVFYDQLVKKDAPELLCAELIVSERCRQWIESLQRCEKDLFSMSLGMQESLQELRADMQFRIRKIAQFEKEIGEFIREARPHIGTQWYDEELETEMYKRIKSTLRRCVRIEDYVTVFTPREFRVLLVEQLQKQKTDIIPSDQLYFELASELAYKATRHRILSLAGLLNAEAKEIEELYKTIRDKTKDELYFGAVYGGKAIKKFRPPDLPDKFEWENQEEEGKKRAKVYRNNGDISLGDTASDSGGDNSDNMFSKRPGYWDGDREKLPSDQEGGEGAGSGLEEYQGGDGGDGAAQSEFSDASELDLDGDYQNLDLSGIKDQADEY</sequence>
<organism evidence="2">
    <name type="scientific">Paramoeba aestuarina</name>
    <dbReference type="NCBI Taxonomy" id="180227"/>
    <lineage>
        <taxon>Eukaryota</taxon>
        <taxon>Amoebozoa</taxon>
        <taxon>Discosea</taxon>
        <taxon>Flabellinia</taxon>
        <taxon>Dactylopodida</taxon>
        <taxon>Paramoebidae</taxon>
        <taxon>Paramoeba</taxon>
    </lineage>
</organism>
<gene>
    <name evidence="2" type="ORF">NAES01612_LOCUS11325</name>
</gene>
<feature type="region of interest" description="Disordered" evidence="1">
    <location>
        <begin position="710"/>
        <end position="818"/>
    </location>
</feature>
<feature type="region of interest" description="Disordered" evidence="1">
    <location>
        <begin position="57"/>
        <end position="93"/>
    </location>
</feature>